<dbReference type="Proteomes" id="UP000660554">
    <property type="component" value="Unassembled WGS sequence"/>
</dbReference>
<organism evidence="1 2">
    <name type="scientific">Streptomyces virginiae</name>
    <name type="common">Streptomyces cinnamonensis</name>
    <dbReference type="NCBI Taxonomy" id="1961"/>
    <lineage>
        <taxon>Bacteria</taxon>
        <taxon>Bacillati</taxon>
        <taxon>Actinomycetota</taxon>
        <taxon>Actinomycetes</taxon>
        <taxon>Kitasatosporales</taxon>
        <taxon>Streptomycetaceae</taxon>
        <taxon>Streptomyces</taxon>
    </lineage>
</organism>
<dbReference type="GeneID" id="86958941"/>
<evidence type="ECO:0000313" key="2">
    <source>
        <dbReference type="Proteomes" id="UP000660554"/>
    </source>
</evidence>
<protein>
    <submittedName>
        <fullName evidence="1">DNA-binding protein</fullName>
    </submittedName>
</protein>
<name>A0ABQ3NYI0_STRVG</name>
<dbReference type="EMBL" id="BNDV01000017">
    <property type="protein sequence ID" value="GHI17777.1"/>
    <property type="molecule type" value="Genomic_DNA"/>
</dbReference>
<gene>
    <name evidence="1" type="ORF">Scinn_72400</name>
</gene>
<accession>A0ABQ3NYI0</accession>
<sequence>MSRNLRNTAATETELLLQAGAVLPNGTTGAGADAVDLTARTYRHPGLDEDRVVVRLAAAELGAAEDLAAGFLGLVPDEGEPPVVGLSRRQALGFPEWVLVHHPEDGHHALAVVPELDRIARQAKTKPKAALDACTELADRLAASVPHFLPLFHEQAARIFLAVENTTYAAQLFGRARTAEAQHGLPVDEDRLDSVFLEFALAGALPVKVLAGYGKALAVRVSPAEAYERFRRLCVRRTAGGLPPSAQAAVELRRLARTAGLTGTEPEQDYLAELLPLPATLRAALGWWKAHRGALVALARRVPAVRGTLLGLTPPGGDVDLIDLWLDVLEESGATAGLADGGLPEEERCSDGTAGWLERFAAARRSGWGRRPTNPVLLDVVERCAPQLRAELDRPGREAGLQVGVQDADLLDLLLALEVPVVTPEEHETRHRHDTLNLSDWAGRDERRDLSAVAADARFRPAFRRALNGIGSGGADIVRHVAASPGARPLLTEWMVEVARASVAAGLPGVPDAIERLTWLPVEALALAPEEVAAAAAADLGETLARTLRGGLFEELAWPAWESAVAELTPGKDRNGLVVVEAWPYLIVANSAQVRVIDADSTVLTHDLRVPAGSSRRMGFHYVDGELLVFWADWSANRVEGYWHSSPGTVFTLDTDRNYWSLRSDHLSLQLPGGGRTTGGGVLHRGDTRLPDERPVLSDGTSYWVWRQRDQDNDSGWLEYDPASGAHGRSSMPAFFTDTMRAYNGKASSGYSCRLLPTPTVEGSVLGAPVDGLLGWTAVRLPDNGWVGTDTGGRTVTVPEGGDKPVAALAFPGDDRPRALSHSWRELSLTDPEGVLTARTRNDRHDTPFSTGSVDLPPLSHWYALRPRDPQGSEALRTADRETVGALLKAAAAAPKATDLPDVVSAALPHVTDPKLIGGVVEVLRFALTQQKALDGISARLDADTAPEEERELGPADQLLGAALNGLLDHGHYRYNDDSDGAHRTLSLLGAARAETDTAGVPGLLHFDTPALPYFTFTWTPLLAQPAAAAYRAVAATTTDEQRAALLTVLGEVDSLGMASARGSAGSWRRVRVHLGHPHLTGPDGLDRNVYHRSLLPLGGGAVLAMTEQGDSVPDGHEFGALLHDPTGRFTVPGPYTVRRATPLGDPDRDPGWLTAFLGAAAEHGPLPFRPEAAEEFSRLTGVSGALARLVIAGLPHLDSYDRNFLPAQVRTALGVKATDAAYARDELKGLGAEVRRALVAALLPADPVRLWSEGPDVAAAAELWNRRVGRRTPVPDWLATEAARAVRGGWPAHRVLAALLDPAASRELSVDVPWTVKGDHVEPAVATPDAFNAQVLNSTLAMSAWLAHRLPAGDPVRAALPPALTAVRQRLAAPELLLELAHYTSLPDFRKVAGTPTETGEGYERYGAVVMATHDNQPKPAVRPALLDSTGSDPYLPALRGDDQQPLAAERALRTAHDPRFAALLADPGAPVAGTVGADGTWWPQDPSRSVPELVQEVAAEYGLGDDAAALYLALLAMPDPTDRNTARWTGWKPARLKAARAELAATDLVVSADRSRAGRSLFLPGAWADMASPALPVEQWKLPMYGLTTGARPLLGVLAPAEPAADLYRRAWQRIREGDVPRFQELKVKRTRARRR</sequence>
<proteinExistence type="predicted"/>
<dbReference type="GO" id="GO:0003677">
    <property type="term" value="F:DNA binding"/>
    <property type="evidence" value="ECO:0007669"/>
    <property type="project" value="UniProtKB-KW"/>
</dbReference>
<dbReference type="RefSeq" id="WP_051734739.1">
    <property type="nucleotide sequence ID" value="NZ_BMRU01000071.1"/>
</dbReference>
<keyword evidence="1" id="KW-0238">DNA-binding</keyword>
<comment type="caution">
    <text evidence="1">The sequence shown here is derived from an EMBL/GenBank/DDBJ whole genome shotgun (WGS) entry which is preliminary data.</text>
</comment>
<reference evidence="2" key="1">
    <citation type="submission" date="2020-09" db="EMBL/GenBank/DDBJ databases">
        <title>Whole genome shotgun sequence of Streptomyces cinnamonensis NBRC 15873.</title>
        <authorList>
            <person name="Komaki H."/>
            <person name="Tamura T."/>
        </authorList>
    </citation>
    <scope>NUCLEOTIDE SEQUENCE [LARGE SCALE GENOMIC DNA]</scope>
    <source>
        <strain evidence="2">NBRC 15873</strain>
    </source>
</reference>
<keyword evidence="2" id="KW-1185">Reference proteome</keyword>
<evidence type="ECO:0000313" key="1">
    <source>
        <dbReference type="EMBL" id="GHI17777.1"/>
    </source>
</evidence>